<protein>
    <recommendedName>
        <fullName evidence="3">Nitrogen regulatory protein P-II</fullName>
    </recommendedName>
</protein>
<sequence length="114" mass="12676">MKKVEAIIRQEKLEILKAAIDHEVEVNGMTVSQVLGCGLQKGQKTHVRGQEVITTLLPKVSVSFILADEDVERVIDLILDTCQSEECGTGKIFVYPIEEVIRIRTRESGKAALQ</sequence>
<dbReference type="GO" id="GO:0006808">
    <property type="term" value="P:regulation of nitrogen utilization"/>
    <property type="evidence" value="ECO:0007669"/>
    <property type="project" value="InterPro"/>
</dbReference>
<keyword evidence="2" id="KW-1185">Reference proteome</keyword>
<dbReference type="InterPro" id="IPR002187">
    <property type="entry name" value="N-reg_PII"/>
</dbReference>
<dbReference type="AlphaFoldDB" id="A0A1L8SYP9"/>
<dbReference type="PANTHER" id="PTHR30115">
    <property type="entry name" value="NITROGEN REGULATORY PROTEIN P-II"/>
    <property type="match status" value="1"/>
</dbReference>
<dbReference type="OrthoDB" id="9802729at2"/>
<dbReference type="GO" id="GO:0030234">
    <property type="term" value="F:enzyme regulator activity"/>
    <property type="evidence" value="ECO:0007669"/>
    <property type="project" value="InterPro"/>
</dbReference>
<gene>
    <name evidence="1" type="ORF">RV00_GL000127</name>
</gene>
<dbReference type="RefSeq" id="WP_071860676.1">
    <property type="nucleotide sequence ID" value="NZ_CAURXW010000017.1"/>
</dbReference>
<dbReference type="GO" id="GO:0005829">
    <property type="term" value="C:cytosol"/>
    <property type="evidence" value="ECO:0007669"/>
    <property type="project" value="TreeGrafter"/>
</dbReference>
<dbReference type="Proteomes" id="UP000183700">
    <property type="component" value="Unassembled WGS sequence"/>
</dbReference>
<dbReference type="PROSITE" id="PS51343">
    <property type="entry name" value="PII_GLNB_DOM"/>
    <property type="match status" value="1"/>
</dbReference>
<name>A0A1L8SYP9_9ENTE</name>
<evidence type="ECO:0000313" key="2">
    <source>
        <dbReference type="Proteomes" id="UP000183700"/>
    </source>
</evidence>
<comment type="caution">
    <text evidence="1">The sequence shown here is derived from an EMBL/GenBank/DDBJ whole genome shotgun (WGS) entry which is preliminary data.</text>
</comment>
<accession>A0A1L8SYP9</accession>
<dbReference type="Pfam" id="PF00543">
    <property type="entry name" value="P-II"/>
    <property type="match status" value="1"/>
</dbReference>
<dbReference type="PANTHER" id="PTHR30115:SF11">
    <property type="entry name" value="NITROGEN REGULATORY PROTEIN P-II HOMOLOG"/>
    <property type="match status" value="1"/>
</dbReference>
<dbReference type="GO" id="GO:0005524">
    <property type="term" value="F:ATP binding"/>
    <property type="evidence" value="ECO:0007669"/>
    <property type="project" value="TreeGrafter"/>
</dbReference>
<dbReference type="SUPFAM" id="SSF54913">
    <property type="entry name" value="GlnB-like"/>
    <property type="match status" value="1"/>
</dbReference>
<evidence type="ECO:0000313" key="1">
    <source>
        <dbReference type="EMBL" id="OJG37170.1"/>
    </source>
</evidence>
<dbReference type="PRINTS" id="PR00340">
    <property type="entry name" value="PIIGLNB"/>
</dbReference>
<dbReference type="InterPro" id="IPR015867">
    <property type="entry name" value="N-reg_PII/ATP_PRibTrfase_C"/>
</dbReference>
<dbReference type="InterPro" id="IPR011322">
    <property type="entry name" value="N-reg_PII-like_a/b"/>
</dbReference>
<dbReference type="EMBL" id="JXKM01000001">
    <property type="protein sequence ID" value="OJG37170.1"/>
    <property type="molecule type" value="Genomic_DNA"/>
</dbReference>
<reference evidence="1 2" key="1">
    <citation type="submission" date="2014-12" db="EMBL/GenBank/DDBJ databases">
        <title>Draft genome sequences of 29 type strains of Enterococci.</title>
        <authorList>
            <person name="Zhong Z."/>
            <person name="Sun Z."/>
            <person name="Liu W."/>
            <person name="Zhang W."/>
            <person name="Zhang H."/>
        </authorList>
    </citation>
    <scope>NUCLEOTIDE SEQUENCE [LARGE SCALE GENOMIC DNA]</scope>
    <source>
        <strain evidence="1 2">DSM 22802</strain>
    </source>
</reference>
<evidence type="ECO:0008006" key="3">
    <source>
        <dbReference type="Google" id="ProtNLM"/>
    </source>
</evidence>
<dbReference type="STRING" id="319970.RV00_GL000127"/>
<dbReference type="SMART" id="SM00938">
    <property type="entry name" value="P-II"/>
    <property type="match status" value="1"/>
</dbReference>
<organism evidence="1 2">
    <name type="scientific">Enterococcus devriesei</name>
    <dbReference type="NCBI Taxonomy" id="319970"/>
    <lineage>
        <taxon>Bacteria</taxon>
        <taxon>Bacillati</taxon>
        <taxon>Bacillota</taxon>
        <taxon>Bacilli</taxon>
        <taxon>Lactobacillales</taxon>
        <taxon>Enterococcaceae</taxon>
        <taxon>Enterococcus</taxon>
    </lineage>
</organism>
<proteinExistence type="predicted"/>
<dbReference type="Gene3D" id="3.30.70.120">
    <property type="match status" value="1"/>
</dbReference>